<evidence type="ECO:0000313" key="9">
    <source>
        <dbReference type="EMBL" id="CQR25769.1"/>
    </source>
</evidence>
<feature type="chain" id="PRO_5006986621" description="Serine protease" evidence="7">
    <location>
        <begin position="26"/>
        <end position="440"/>
    </location>
</feature>
<evidence type="ECO:0000256" key="5">
    <source>
        <dbReference type="ARBA" id="ARBA00022825"/>
    </source>
</evidence>
<organism evidence="9 10">
    <name type="scientific">Streptococcus varani</name>
    <dbReference type="NCBI Taxonomy" id="1608583"/>
    <lineage>
        <taxon>Bacteria</taxon>
        <taxon>Bacillati</taxon>
        <taxon>Bacillota</taxon>
        <taxon>Bacilli</taxon>
        <taxon>Lactobacillales</taxon>
        <taxon>Streptococcaceae</taxon>
        <taxon>Streptococcus</taxon>
    </lineage>
</organism>
<dbReference type="InterPro" id="IPR008256">
    <property type="entry name" value="Peptidase_S1B"/>
</dbReference>
<dbReference type="Proteomes" id="UP000198604">
    <property type="component" value="Unassembled WGS sequence"/>
</dbReference>
<evidence type="ECO:0000259" key="8">
    <source>
        <dbReference type="Pfam" id="PF18885"/>
    </source>
</evidence>
<dbReference type="InterPro" id="IPR050966">
    <property type="entry name" value="Glutamyl_endopeptidase"/>
</dbReference>
<comment type="similarity">
    <text evidence="1 7">Belongs to the peptidase S1B family.</text>
</comment>
<evidence type="ECO:0000256" key="1">
    <source>
        <dbReference type="ARBA" id="ARBA00008764"/>
    </source>
</evidence>
<name>A0A0E4H967_9STRE</name>
<dbReference type="AlphaFoldDB" id="A0A0E4H967"/>
<evidence type="ECO:0000256" key="2">
    <source>
        <dbReference type="ARBA" id="ARBA00022670"/>
    </source>
</evidence>
<evidence type="ECO:0000313" key="10">
    <source>
        <dbReference type="Proteomes" id="UP000198604"/>
    </source>
</evidence>
<keyword evidence="2 7" id="KW-0645">Protease</keyword>
<evidence type="ECO:0000256" key="7">
    <source>
        <dbReference type="RuleBase" id="RU004296"/>
    </source>
</evidence>
<feature type="domain" description="DUF5648" evidence="8">
    <location>
        <begin position="314"/>
        <end position="440"/>
    </location>
</feature>
<dbReference type="GO" id="GO:0006508">
    <property type="term" value="P:proteolysis"/>
    <property type="evidence" value="ECO:0007669"/>
    <property type="project" value="UniProtKB-KW"/>
</dbReference>
<keyword evidence="3 7" id="KW-0732">Signal</keyword>
<feature type="signal peptide" evidence="7">
    <location>
        <begin position="1"/>
        <end position="25"/>
    </location>
</feature>
<dbReference type="SUPFAM" id="SSF50494">
    <property type="entry name" value="Trypsin-like serine proteases"/>
    <property type="match status" value="1"/>
</dbReference>
<evidence type="ECO:0000256" key="6">
    <source>
        <dbReference type="PIRSR" id="PIRSR608256-1"/>
    </source>
</evidence>
<proteinExistence type="inferred from homology"/>
<dbReference type="PRINTS" id="PR00839">
    <property type="entry name" value="V8PROTEASE"/>
</dbReference>
<protein>
    <recommendedName>
        <fullName evidence="7">Serine protease</fullName>
        <ecNumber evidence="7">3.4.21.-</ecNumber>
    </recommendedName>
</protein>
<dbReference type="InterPro" id="IPR043708">
    <property type="entry name" value="DUF5648"/>
</dbReference>
<dbReference type="OrthoDB" id="2218264at2"/>
<dbReference type="RefSeq" id="WP_093651289.1">
    <property type="nucleotide sequence ID" value="NZ_CTEN01000004.1"/>
</dbReference>
<evidence type="ECO:0000256" key="4">
    <source>
        <dbReference type="ARBA" id="ARBA00022801"/>
    </source>
</evidence>
<dbReference type="PANTHER" id="PTHR15462:SF8">
    <property type="entry name" value="SERINE PROTEASE"/>
    <property type="match status" value="1"/>
</dbReference>
<accession>A0A0E4H967</accession>
<feature type="active site" description="Charge relay system" evidence="6">
    <location>
        <position position="169"/>
    </location>
</feature>
<gene>
    <name evidence="9" type="ORF">BN1356_02114</name>
</gene>
<keyword evidence="10" id="KW-1185">Reference proteome</keyword>
<dbReference type="PANTHER" id="PTHR15462">
    <property type="entry name" value="SERINE PROTEASE"/>
    <property type="match status" value="1"/>
</dbReference>
<dbReference type="EMBL" id="CTEN01000004">
    <property type="protein sequence ID" value="CQR25769.1"/>
    <property type="molecule type" value="Genomic_DNA"/>
</dbReference>
<dbReference type="Pfam" id="PF18885">
    <property type="entry name" value="DUF5648"/>
    <property type="match status" value="1"/>
</dbReference>
<dbReference type="Pfam" id="PF13365">
    <property type="entry name" value="Trypsin_2"/>
    <property type="match status" value="1"/>
</dbReference>
<dbReference type="GO" id="GO:0008236">
    <property type="term" value="F:serine-type peptidase activity"/>
    <property type="evidence" value="ECO:0007669"/>
    <property type="project" value="UniProtKB-KW"/>
</dbReference>
<keyword evidence="5 7" id="KW-0720">Serine protease</keyword>
<feature type="active site" description="Charge relay system" evidence="6">
    <location>
        <position position="126"/>
    </location>
</feature>
<sequence length="440" mass="48884" precursor="true">MKNRIYQSLLCLILLGNLGGVSVTALESNTYGQANFSETSLSTDSEKLVDGTSSSLDSTIDLESQVTPDSQPIKEGIIQSDDQVLIRNTTVDPYRKIVSLESYFPIGSGFGTGVMIGPDLVLTAAHNVYDVKRGQWVQGVQVVPARDGQNYPYGSYQASQVFILKGYKDEVTGNSASFDMALIKLSQKVDSRVGYLEVSTQQDPGQRIQIAGYPATTFEKIGFMYGMFGEISGIDGDLINYQIDTESGQSGSPVLNEANQIIAIHILGFVNSQQEYIHNAARRVQEDSLDMIAFAKGEQVANDAVDSHWLLENPVYRLYHAGVKRHLYTQDENEINVLKFRGWQFEGKAFATAEQGNPVYRLYSPVTKEHLYTTNQAERDVLATSGWNSEGTAWYSYGERPVYRLYHTGLKVHLYTSDPGERGFLINNGWNDEGISFYAL</sequence>
<dbReference type="Gene3D" id="2.40.10.10">
    <property type="entry name" value="Trypsin-like serine proteases"/>
    <property type="match status" value="2"/>
</dbReference>
<reference evidence="10" key="1">
    <citation type="submission" date="2015-03" db="EMBL/GenBank/DDBJ databases">
        <authorList>
            <person name="Urmite Genomes"/>
        </authorList>
    </citation>
    <scope>NUCLEOTIDE SEQUENCE [LARGE SCALE GENOMIC DNA]</scope>
    <source>
        <strain evidence="10">FF10</strain>
    </source>
</reference>
<dbReference type="EC" id="3.4.21.-" evidence="7"/>
<dbReference type="InterPro" id="IPR043504">
    <property type="entry name" value="Peptidase_S1_PA_chymotrypsin"/>
</dbReference>
<evidence type="ECO:0000256" key="3">
    <source>
        <dbReference type="ARBA" id="ARBA00022729"/>
    </source>
</evidence>
<keyword evidence="4 7" id="KW-0378">Hydrolase</keyword>
<feature type="active site" description="Charge relay system" evidence="6">
    <location>
        <position position="250"/>
    </location>
</feature>
<dbReference type="InterPro" id="IPR009003">
    <property type="entry name" value="Peptidase_S1_PA"/>
</dbReference>
<dbReference type="STRING" id="1608583.BN1356_02114"/>